<organism evidence="1 2">
    <name type="scientific">Rhodopirellula baltica SWK14</name>
    <dbReference type="NCBI Taxonomy" id="993516"/>
    <lineage>
        <taxon>Bacteria</taxon>
        <taxon>Pseudomonadati</taxon>
        <taxon>Planctomycetota</taxon>
        <taxon>Planctomycetia</taxon>
        <taxon>Pirellulales</taxon>
        <taxon>Pirellulaceae</taxon>
        <taxon>Rhodopirellula</taxon>
    </lineage>
</organism>
<comment type="caution">
    <text evidence="1">The sequence shown here is derived from an EMBL/GenBank/DDBJ whole genome shotgun (WGS) entry which is preliminary data.</text>
</comment>
<accession>L7CMW0</accession>
<name>L7CMW0_RHOBT</name>
<gene>
    <name evidence="1" type="ORF">RBSWK_01672</name>
</gene>
<sequence>MVIAGGQLNPSQELTDSDLGSFVPVCGEINDLVSRIMGHPATF</sequence>
<dbReference type="AlphaFoldDB" id="L7CMW0"/>
<evidence type="ECO:0000313" key="1">
    <source>
        <dbReference type="EMBL" id="ELP34396.1"/>
    </source>
</evidence>
<dbReference type="EMBL" id="AMWG01000035">
    <property type="protein sequence ID" value="ELP34396.1"/>
    <property type="molecule type" value="Genomic_DNA"/>
</dbReference>
<evidence type="ECO:0000313" key="2">
    <source>
        <dbReference type="Proteomes" id="UP000010959"/>
    </source>
</evidence>
<reference evidence="1 2" key="1">
    <citation type="journal article" date="2013" name="Mar. Genomics">
        <title>Expression of sulfatases in Rhodopirellula baltica and the diversity of sulfatases in the genus Rhodopirellula.</title>
        <authorList>
            <person name="Wegner C.E."/>
            <person name="Richter-Heitmann T."/>
            <person name="Klindworth A."/>
            <person name="Klockow C."/>
            <person name="Richter M."/>
            <person name="Achstetter T."/>
            <person name="Glockner F.O."/>
            <person name="Harder J."/>
        </authorList>
    </citation>
    <scope>NUCLEOTIDE SEQUENCE [LARGE SCALE GENOMIC DNA]</scope>
    <source>
        <strain evidence="1 2">SWK14</strain>
    </source>
</reference>
<proteinExistence type="predicted"/>
<protein>
    <submittedName>
        <fullName evidence="1">Uncharacterized protein</fullName>
    </submittedName>
</protein>
<dbReference type="Proteomes" id="UP000010959">
    <property type="component" value="Unassembled WGS sequence"/>
</dbReference>